<dbReference type="PANTHER" id="PTHR33204:SF18">
    <property type="entry name" value="TRANSCRIPTIONAL REGULATORY PROTEIN"/>
    <property type="match status" value="1"/>
</dbReference>
<dbReference type="InterPro" id="IPR036388">
    <property type="entry name" value="WH-like_DNA-bd_sf"/>
</dbReference>
<keyword evidence="1" id="KW-0805">Transcription regulation</keyword>
<name>A0ABW1ML76_9ACTN</name>
<comment type="caution">
    <text evidence="6">The sequence shown here is derived from an EMBL/GenBank/DDBJ whole genome shotgun (WGS) entry which is preliminary data.</text>
</comment>
<accession>A0ABW1ML76</accession>
<proteinExistence type="predicted"/>
<reference evidence="7" key="1">
    <citation type="journal article" date="2019" name="Int. J. Syst. Evol. Microbiol.">
        <title>The Global Catalogue of Microorganisms (GCM) 10K type strain sequencing project: providing services to taxonomists for standard genome sequencing and annotation.</title>
        <authorList>
            <consortium name="The Broad Institute Genomics Platform"/>
            <consortium name="The Broad Institute Genome Sequencing Center for Infectious Disease"/>
            <person name="Wu L."/>
            <person name="Ma J."/>
        </authorList>
    </citation>
    <scope>NUCLEOTIDE SEQUENCE [LARGE SCALE GENOMIC DNA]</scope>
    <source>
        <strain evidence="7">CGMCC 1.15180</strain>
    </source>
</reference>
<dbReference type="PROSITE" id="PS51118">
    <property type="entry name" value="HTH_HXLR"/>
    <property type="match status" value="1"/>
</dbReference>
<keyword evidence="7" id="KW-1185">Reference proteome</keyword>
<dbReference type="PANTHER" id="PTHR33204">
    <property type="entry name" value="TRANSCRIPTIONAL REGULATOR, MARR FAMILY"/>
    <property type="match status" value="1"/>
</dbReference>
<dbReference type="RefSeq" id="WP_031058327.1">
    <property type="nucleotide sequence ID" value="NZ_JBHSPX010000004.1"/>
</dbReference>
<sequence length="165" mass="18037">MSDHEGRVNFKHGQEFLAAISERWNYQILREVFFGVGRFGELKRALGISANILTARLNSLTELGLLSKRAYRSDKPWYEYALTDSARELVVPAIAVVTRWAEAHATDTDVTHHPMMHTTCGNATNPYLACSSCHQPVEASTLRPTAAQEGGAGRRGGAAPEAPGD</sequence>
<dbReference type="Pfam" id="PF01638">
    <property type="entry name" value="HxlR"/>
    <property type="match status" value="1"/>
</dbReference>
<organism evidence="6 7">
    <name type="scientific">Streptomyces ochraceiscleroticus</name>
    <dbReference type="NCBI Taxonomy" id="47761"/>
    <lineage>
        <taxon>Bacteria</taxon>
        <taxon>Bacillati</taxon>
        <taxon>Actinomycetota</taxon>
        <taxon>Actinomycetes</taxon>
        <taxon>Kitasatosporales</taxon>
        <taxon>Streptomycetaceae</taxon>
        <taxon>Streptomyces</taxon>
    </lineage>
</organism>
<dbReference type="CDD" id="cd00090">
    <property type="entry name" value="HTH_ARSR"/>
    <property type="match status" value="1"/>
</dbReference>
<evidence type="ECO:0000256" key="1">
    <source>
        <dbReference type="ARBA" id="ARBA00023015"/>
    </source>
</evidence>
<evidence type="ECO:0000256" key="4">
    <source>
        <dbReference type="SAM" id="MobiDB-lite"/>
    </source>
</evidence>
<evidence type="ECO:0000256" key="2">
    <source>
        <dbReference type="ARBA" id="ARBA00023125"/>
    </source>
</evidence>
<dbReference type="InterPro" id="IPR011991">
    <property type="entry name" value="ArsR-like_HTH"/>
</dbReference>
<dbReference type="SUPFAM" id="SSF46785">
    <property type="entry name" value="Winged helix' DNA-binding domain"/>
    <property type="match status" value="1"/>
</dbReference>
<gene>
    <name evidence="6" type="ORF">ACFP4F_14425</name>
</gene>
<feature type="region of interest" description="Disordered" evidence="4">
    <location>
        <begin position="141"/>
        <end position="165"/>
    </location>
</feature>
<dbReference type="Gene3D" id="1.10.10.10">
    <property type="entry name" value="Winged helix-like DNA-binding domain superfamily/Winged helix DNA-binding domain"/>
    <property type="match status" value="1"/>
</dbReference>
<evidence type="ECO:0000313" key="6">
    <source>
        <dbReference type="EMBL" id="MFC6063749.1"/>
    </source>
</evidence>
<evidence type="ECO:0000259" key="5">
    <source>
        <dbReference type="PROSITE" id="PS51118"/>
    </source>
</evidence>
<dbReference type="Proteomes" id="UP001596139">
    <property type="component" value="Unassembled WGS sequence"/>
</dbReference>
<protein>
    <submittedName>
        <fullName evidence="6">Winged helix-turn-helix transcriptional regulator</fullName>
    </submittedName>
</protein>
<keyword evidence="2" id="KW-0238">DNA-binding</keyword>
<dbReference type="InterPro" id="IPR002577">
    <property type="entry name" value="HTH_HxlR"/>
</dbReference>
<dbReference type="EMBL" id="JBHSPX010000004">
    <property type="protein sequence ID" value="MFC6063749.1"/>
    <property type="molecule type" value="Genomic_DNA"/>
</dbReference>
<dbReference type="InterPro" id="IPR036390">
    <property type="entry name" value="WH_DNA-bd_sf"/>
</dbReference>
<feature type="domain" description="HTH hxlR-type" evidence="5">
    <location>
        <begin position="10"/>
        <end position="109"/>
    </location>
</feature>
<keyword evidence="3" id="KW-0804">Transcription</keyword>
<evidence type="ECO:0000256" key="3">
    <source>
        <dbReference type="ARBA" id="ARBA00023163"/>
    </source>
</evidence>
<evidence type="ECO:0000313" key="7">
    <source>
        <dbReference type="Proteomes" id="UP001596139"/>
    </source>
</evidence>